<feature type="domain" description="PepSY" evidence="3">
    <location>
        <begin position="276"/>
        <end position="331"/>
    </location>
</feature>
<evidence type="ECO:0000313" key="6">
    <source>
        <dbReference type="Proteomes" id="UP000199208"/>
    </source>
</evidence>
<evidence type="ECO:0000259" key="4">
    <source>
        <dbReference type="Pfam" id="PF23750"/>
    </source>
</evidence>
<keyword evidence="2" id="KW-0732">Signal</keyword>
<proteinExistence type="predicted"/>
<feature type="compositionally biased region" description="Basic and acidic residues" evidence="1">
    <location>
        <begin position="251"/>
        <end position="260"/>
    </location>
</feature>
<dbReference type="RefSeq" id="WP_092590314.1">
    <property type="nucleotide sequence ID" value="NZ_FMWL01000006.1"/>
</dbReference>
<feature type="compositionally biased region" description="Acidic residues" evidence="1">
    <location>
        <begin position="339"/>
        <end position="357"/>
    </location>
</feature>
<evidence type="ECO:0000256" key="2">
    <source>
        <dbReference type="SAM" id="SignalP"/>
    </source>
</evidence>
<dbReference type="STRING" id="1120920.SAMN03080599_01537"/>
<feature type="compositionally biased region" description="Acidic residues" evidence="1">
    <location>
        <begin position="365"/>
        <end position="395"/>
    </location>
</feature>
<dbReference type="Gene3D" id="3.10.450.40">
    <property type="match status" value="1"/>
</dbReference>
<protein>
    <submittedName>
        <fullName evidence="5">Peptidase propeptide and YPEB domain-containing protein</fullName>
    </submittedName>
</protein>
<dbReference type="OrthoDB" id="9800626at2"/>
<sequence>MTIKRKLSLLAIPGLLAASAFTFAFLNAPANTLTVDVNPSIELTTNRLDKVVEINPLNNDARSLLEGYTPSDRDLDDVVNDLVDRMILTGYITGGQDNVVMISVQDEAADQKLVDRVNKAIAAYLENKQIEATIVNKKLDIAREALNKDGVSSGKLAVVEALMNSDDSLSKEALADMKISELVALAKDLNIKPSTLFEAVLDRDDDFDDFDLDDDFDDDAYKDADDKDDQDDDRDDVWDDDQDDRDDRDDNWEKSDKPADDSSSASIKVTISDNVISAERARTIALQKVNGEIIKLALDDDDDRMEYEVEILSNGIKYEMEIDAVTGSILEFESEAVFDDDKAWDDDNDYDDVDQDLPNDREYDRDDDDEDDDDDDDDEDDDEDDDDKDDDRDDD</sequence>
<feature type="region of interest" description="Disordered" evidence="1">
    <location>
        <begin position="339"/>
        <end position="395"/>
    </location>
</feature>
<feature type="domain" description="Anti-sigma factor RsgI-like middle" evidence="4">
    <location>
        <begin position="32"/>
        <end position="159"/>
    </location>
</feature>
<organism evidence="5 6">
    <name type="scientific">Acidaminobacter hydrogenoformans DSM 2784</name>
    <dbReference type="NCBI Taxonomy" id="1120920"/>
    <lineage>
        <taxon>Bacteria</taxon>
        <taxon>Bacillati</taxon>
        <taxon>Bacillota</taxon>
        <taxon>Clostridia</taxon>
        <taxon>Peptostreptococcales</taxon>
        <taxon>Acidaminobacteraceae</taxon>
        <taxon>Acidaminobacter</taxon>
    </lineage>
</organism>
<evidence type="ECO:0000256" key="1">
    <source>
        <dbReference type="SAM" id="MobiDB-lite"/>
    </source>
</evidence>
<gene>
    <name evidence="5" type="ORF">SAMN03080599_01537</name>
</gene>
<dbReference type="Pfam" id="PF03413">
    <property type="entry name" value="PepSY"/>
    <property type="match status" value="1"/>
</dbReference>
<reference evidence="5 6" key="1">
    <citation type="submission" date="2016-10" db="EMBL/GenBank/DDBJ databases">
        <authorList>
            <person name="de Groot N.N."/>
        </authorList>
    </citation>
    <scope>NUCLEOTIDE SEQUENCE [LARGE SCALE GENOMIC DNA]</scope>
    <source>
        <strain evidence="5 6">DSM 2784</strain>
    </source>
</reference>
<dbReference type="InterPro" id="IPR055431">
    <property type="entry name" value="RsgI_M"/>
</dbReference>
<dbReference type="AlphaFoldDB" id="A0A1G5RY80"/>
<feature type="signal peptide" evidence="2">
    <location>
        <begin position="1"/>
        <end position="24"/>
    </location>
</feature>
<evidence type="ECO:0000313" key="5">
    <source>
        <dbReference type="EMBL" id="SCZ79013.1"/>
    </source>
</evidence>
<feature type="compositionally biased region" description="Acidic residues" evidence="1">
    <location>
        <begin position="226"/>
        <end position="250"/>
    </location>
</feature>
<feature type="chain" id="PRO_5039341647" evidence="2">
    <location>
        <begin position="25"/>
        <end position="395"/>
    </location>
</feature>
<evidence type="ECO:0000259" key="3">
    <source>
        <dbReference type="Pfam" id="PF03413"/>
    </source>
</evidence>
<dbReference type="EMBL" id="FMWL01000006">
    <property type="protein sequence ID" value="SCZ79013.1"/>
    <property type="molecule type" value="Genomic_DNA"/>
</dbReference>
<dbReference type="InterPro" id="IPR025711">
    <property type="entry name" value="PepSY"/>
</dbReference>
<accession>A0A1G5RY80</accession>
<keyword evidence="6" id="KW-1185">Reference proteome</keyword>
<dbReference type="Pfam" id="PF23750">
    <property type="entry name" value="RsgI_M"/>
    <property type="match status" value="1"/>
</dbReference>
<feature type="region of interest" description="Disordered" evidence="1">
    <location>
        <begin position="218"/>
        <end position="265"/>
    </location>
</feature>
<dbReference type="Proteomes" id="UP000199208">
    <property type="component" value="Unassembled WGS sequence"/>
</dbReference>
<name>A0A1G5RY80_9FIRM</name>